<protein>
    <submittedName>
        <fullName evidence="2">HEAT repeat domain-containing protein</fullName>
    </submittedName>
</protein>
<comment type="caution">
    <text evidence="2">The sequence shown here is derived from an EMBL/GenBank/DDBJ whole genome shotgun (WGS) entry which is preliminary data.</text>
</comment>
<dbReference type="InterPro" id="IPR016024">
    <property type="entry name" value="ARM-type_fold"/>
</dbReference>
<dbReference type="RefSeq" id="WP_405276920.1">
    <property type="nucleotide sequence ID" value="NZ_CP144380.1"/>
</dbReference>
<proteinExistence type="predicted"/>
<dbReference type="PANTHER" id="PTHR12697">
    <property type="entry name" value="PBS LYASE HEAT-LIKE PROTEIN"/>
    <property type="match status" value="1"/>
</dbReference>
<dbReference type="Proteomes" id="UP001484239">
    <property type="component" value="Unassembled WGS sequence"/>
</dbReference>
<feature type="region of interest" description="Disordered" evidence="1">
    <location>
        <begin position="188"/>
        <end position="216"/>
    </location>
</feature>
<name>A0ABU9EAM7_9BACT</name>
<keyword evidence="3" id="KW-1185">Reference proteome</keyword>
<gene>
    <name evidence="2" type="ORF">WI372_08330</name>
</gene>
<feature type="compositionally biased region" description="Polar residues" evidence="1">
    <location>
        <begin position="193"/>
        <end position="209"/>
    </location>
</feature>
<evidence type="ECO:0000313" key="3">
    <source>
        <dbReference type="Proteomes" id="UP001484239"/>
    </source>
</evidence>
<reference evidence="2 3" key="1">
    <citation type="submission" date="2024-02" db="EMBL/GenBank/DDBJ databases">
        <title>A novel Gemmatimonadota bacterium.</title>
        <authorList>
            <person name="Du Z.-J."/>
            <person name="Ye Y.-Q."/>
        </authorList>
    </citation>
    <scope>NUCLEOTIDE SEQUENCE [LARGE SCALE GENOMIC DNA]</scope>
    <source>
        <strain evidence="2 3">DH-20</strain>
    </source>
</reference>
<dbReference type="InterPro" id="IPR004155">
    <property type="entry name" value="PBS_lyase_HEAT"/>
</dbReference>
<dbReference type="SUPFAM" id="SSF48371">
    <property type="entry name" value="ARM repeat"/>
    <property type="match status" value="1"/>
</dbReference>
<evidence type="ECO:0000313" key="2">
    <source>
        <dbReference type="EMBL" id="MEK9500980.1"/>
    </source>
</evidence>
<organism evidence="2 3">
    <name type="scientific">Gaopeijia maritima</name>
    <dbReference type="NCBI Taxonomy" id="3119007"/>
    <lineage>
        <taxon>Bacteria</taxon>
        <taxon>Pseudomonadati</taxon>
        <taxon>Gemmatimonadota</taxon>
        <taxon>Longimicrobiia</taxon>
        <taxon>Gaopeijiales</taxon>
        <taxon>Gaopeijiaceae</taxon>
        <taxon>Gaopeijia</taxon>
    </lineage>
</organism>
<dbReference type="SMART" id="SM00567">
    <property type="entry name" value="EZ_HEAT"/>
    <property type="match status" value="3"/>
</dbReference>
<dbReference type="EMBL" id="JBBHLI010000004">
    <property type="protein sequence ID" value="MEK9500980.1"/>
    <property type="molecule type" value="Genomic_DNA"/>
</dbReference>
<sequence length="576" mass="62941">MTDTSHEGAAAAGGAAEWAEGDILPLVAVRELFVTFSKALRAFQLYDENNPVYQRFVSALRQSFESLWKELPALPLLVEEDRLVFEEAEVYASDSRSDSLAFLFFKDGIRALEFRPGIEDELEPFLRVLLRARHGRTDGDDLITLFWEADLQNLRYQFVDLTAEGYEMPDAGQGASMQVLQEVVEGELGPASGSESDPQAAGSVSQDDFNPTLYALDPREMDQLRTEIRREMERDVRTDVAAALMDRLEEPENPERQREILSIFRTLLPSLLSRGHLLHAALILRELRMLESRGGVLGPLLARDLTRLVDELSSPETVYELVRALEDGTLQPTPDELGRYLAQLRSGALAPLLRASELTELREIQPVLRGAVEGIARENPDRTRELLGDDDAVVVAGAARLVGRLGVADSGGALAELTQHPDPGVRIAAIEATAELRASTAAGALIEALRDSHREVRMAAARALGVLRYRPAAARFREIVLSKEVRNAEVSEKIAFFEGYGQIGDPQAVSVLSRMLNGRSFLGRKESAELRACAALALGKVGSPEAMTALRAAEQEDDAVVRSAVGRALRGGGAAG</sequence>
<dbReference type="Gene3D" id="1.25.10.10">
    <property type="entry name" value="Leucine-rich Repeat Variant"/>
    <property type="match status" value="2"/>
</dbReference>
<accession>A0ABU9EAM7</accession>
<dbReference type="Pfam" id="PF13646">
    <property type="entry name" value="HEAT_2"/>
    <property type="match status" value="2"/>
</dbReference>
<evidence type="ECO:0000256" key="1">
    <source>
        <dbReference type="SAM" id="MobiDB-lite"/>
    </source>
</evidence>
<dbReference type="InterPro" id="IPR011989">
    <property type="entry name" value="ARM-like"/>
</dbReference>
<dbReference type="PANTHER" id="PTHR12697:SF5">
    <property type="entry name" value="DEOXYHYPUSINE HYDROXYLASE"/>
    <property type="match status" value="1"/>
</dbReference>